<dbReference type="Gene3D" id="2.30.110.10">
    <property type="entry name" value="Electron Transport, Fmn-binding Protein, Chain A"/>
    <property type="match status" value="1"/>
</dbReference>
<dbReference type="SUPFAM" id="SSF50475">
    <property type="entry name" value="FMN-binding split barrel"/>
    <property type="match status" value="1"/>
</dbReference>
<reference evidence="2" key="1">
    <citation type="submission" date="2023-07" db="EMBL/GenBank/DDBJ databases">
        <title>Thauera sp. CAU 1555 isolated from sand of Yaerae Beach.</title>
        <authorList>
            <person name="Kim W."/>
        </authorList>
    </citation>
    <scope>NUCLEOTIDE SEQUENCE [LARGE SCALE GENOMIC DNA]</scope>
    <source>
        <strain evidence="2">CAU 1555</strain>
    </source>
</reference>
<name>A0ABR9BCK5_9RHOO</name>
<dbReference type="EMBL" id="JACYTO010000002">
    <property type="protein sequence ID" value="MBD8504077.1"/>
    <property type="molecule type" value="Genomic_DNA"/>
</dbReference>
<evidence type="ECO:0000313" key="2">
    <source>
        <dbReference type="Proteomes" id="UP000603602"/>
    </source>
</evidence>
<dbReference type="InterPro" id="IPR024747">
    <property type="entry name" value="Pyridox_Oxase-rel"/>
</dbReference>
<dbReference type="Proteomes" id="UP000603602">
    <property type="component" value="Unassembled WGS sequence"/>
</dbReference>
<organism evidence="1 2">
    <name type="scientific">Thauera sedimentorum</name>
    <dbReference type="NCBI Taxonomy" id="2767595"/>
    <lineage>
        <taxon>Bacteria</taxon>
        <taxon>Pseudomonadati</taxon>
        <taxon>Pseudomonadota</taxon>
        <taxon>Betaproteobacteria</taxon>
        <taxon>Rhodocyclales</taxon>
        <taxon>Zoogloeaceae</taxon>
        <taxon>Thauera</taxon>
    </lineage>
</organism>
<accession>A0ABR9BCK5</accession>
<dbReference type="Pfam" id="PF12900">
    <property type="entry name" value="Pyridox_ox_2"/>
    <property type="match status" value="1"/>
</dbReference>
<dbReference type="InterPro" id="IPR012349">
    <property type="entry name" value="Split_barrel_FMN-bd"/>
</dbReference>
<gene>
    <name evidence="1" type="ORF">IFO67_14365</name>
</gene>
<keyword evidence="2" id="KW-1185">Reference proteome</keyword>
<sequence>MTRLPAPSPRTRVRRLPDRAHYDADTVAAVVDAARVCTVAFNWNGSVHALPTAHWREGDHLCIHGARASRMLQALTEGECCVTVASIDGLVMARSAFHHSMNYRSAAIYGRFEAVEDAAHKEAALRAFIEALAPGRWAQLRPVSAKELNATTVLRLPLAEASVKIRNWGVKDDAEDMDWPVWAGVVPLATVAGAPQTDPDSVVREVPAAFG</sequence>
<dbReference type="PANTHER" id="PTHR34071">
    <property type="entry name" value="5-NITROIMIDAZOLE ANTIBIOTICS RESISTANCE PROTEIN, NIMA-FAMILY-RELATED PROTEIN-RELATED"/>
    <property type="match status" value="1"/>
</dbReference>
<dbReference type="RefSeq" id="WP_187718856.1">
    <property type="nucleotide sequence ID" value="NZ_JACTAH010000002.1"/>
</dbReference>
<protein>
    <submittedName>
        <fullName evidence="1">Pyridoxamine 5'-phosphate oxidase family protein</fullName>
    </submittedName>
</protein>
<evidence type="ECO:0000313" key="1">
    <source>
        <dbReference type="EMBL" id="MBD8504077.1"/>
    </source>
</evidence>
<proteinExistence type="predicted"/>
<comment type="caution">
    <text evidence="1">The sequence shown here is derived from an EMBL/GenBank/DDBJ whole genome shotgun (WGS) entry which is preliminary data.</text>
</comment>
<dbReference type="PANTHER" id="PTHR34071:SF2">
    <property type="entry name" value="FLAVIN-NUCLEOTIDE-BINDING PROTEIN"/>
    <property type="match status" value="1"/>
</dbReference>